<dbReference type="Proteomes" id="UP000692954">
    <property type="component" value="Unassembled WGS sequence"/>
</dbReference>
<organism evidence="1 2">
    <name type="scientific">Paramecium sonneborni</name>
    <dbReference type="NCBI Taxonomy" id="65129"/>
    <lineage>
        <taxon>Eukaryota</taxon>
        <taxon>Sar</taxon>
        <taxon>Alveolata</taxon>
        <taxon>Ciliophora</taxon>
        <taxon>Intramacronucleata</taxon>
        <taxon>Oligohymenophorea</taxon>
        <taxon>Peniculida</taxon>
        <taxon>Parameciidae</taxon>
        <taxon>Paramecium</taxon>
    </lineage>
</organism>
<accession>A0A8S1K6Y7</accession>
<comment type="caution">
    <text evidence="1">The sequence shown here is derived from an EMBL/GenBank/DDBJ whole genome shotgun (WGS) entry which is preliminary data.</text>
</comment>
<keyword evidence="2" id="KW-1185">Reference proteome</keyword>
<gene>
    <name evidence="1" type="ORF">PSON_ATCC_30995.1.T0030056</name>
</gene>
<evidence type="ECO:0000313" key="2">
    <source>
        <dbReference type="Proteomes" id="UP000692954"/>
    </source>
</evidence>
<dbReference type="OrthoDB" id="295210at2759"/>
<name>A0A8S1K6Y7_9CILI</name>
<reference evidence="1" key="1">
    <citation type="submission" date="2021-01" db="EMBL/GenBank/DDBJ databases">
        <authorList>
            <consortium name="Genoscope - CEA"/>
            <person name="William W."/>
        </authorList>
    </citation>
    <scope>NUCLEOTIDE SEQUENCE</scope>
</reference>
<dbReference type="AlphaFoldDB" id="A0A8S1K6Y7"/>
<sequence>MKTIVLQYPKQKTMYNPSKPAVKIDSNNQFLQPNDQKVLNQKSLNVVDRLYQQEEKKRNKIQKLKQDQERSLTPIKVSFISKKSQQILDTKNLKPFLERQNELVQEKKMRAELQKILVTQEQEEEIESNKILPSRSLSQFIKDSQDWVQYKEFKKQQLADEIQNQNEQSFKPLINPKSAEIADKKMKKSGLYLVDQADRLAMPIRQSFTFQKENYSFSPCINAKSRQLANKYKFQRSQSPWNQY</sequence>
<dbReference type="EMBL" id="CAJJDN010000003">
    <property type="protein sequence ID" value="CAD8048066.1"/>
    <property type="molecule type" value="Genomic_DNA"/>
</dbReference>
<protein>
    <submittedName>
        <fullName evidence="1">Uncharacterized protein</fullName>
    </submittedName>
</protein>
<evidence type="ECO:0000313" key="1">
    <source>
        <dbReference type="EMBL" id="CAD8048066.1"/>
    </source>
</evidence>
<proteinExistence type="predicted"/>